<proteinExistence type="inferred from homology"/>
<sequence>MCNEVARRIALGQLRDDWGELKIPLVFPEGFPNLASVDSIRITDPTLVIRAAANDTDSAGAGQGAEGVVRRWSWPGPSGKPVYNYRSDGRDLRKGRCLIPVDGFYEFTAPEDPKAKRKDKWRFTHARDDWFCIAGLWRAGVAIKDAPQDGAGEAFTLLTTEPGPDIAPYHSRQVVVLDRADYAGWLDGSVPSADLCRPAPAGTLLVEPVR</sequence>
<dbReference type="PANTHER" id="PTHR13604:SF0">
    <property type="entry name" value="ABASIC SITE PROCESSING PROTEIN HMCES"/>
    <property type="match status" value="1"/>
</dbReference>
<accession>A0A502CJG7</accession>
<keyword evidence="6" id="KW-0238">DNA-binding</keyword>
<evidence type="ECO:0000256" key="3">
    <source>
        <dbReference type="ARBA" id="ARBA00022763"/>
    </source>
</evidence>
<evidence type="ECO:0000256" key="5">
    <source>
        <dbReference type="ARBA" id="ARBA00023124"/>
    </source>
</evidence>
<keyword evidence="3" id="KW-0227">DNA damage</keyword>
<dbReference type="GO" id="GO:0016829">
    <property type="term" value="F:lyase activity"/>
    <property type="evidence" value="ECO:0007669"/>
    <property type="project" value="UniProtKB-KW"/>
</dbReference>
<comment type="similarity">
    <text evidence="1 8">Belongs to the SOS response-associated peptidase family.</text>
</comment>
<evidence type="ECO:0000256" key="6">
    <source>
        <dbReference type="ARBA" id="ARBA00023125"/>
    </source>
</evidence>
<dbReference type="OrthoDB" id="9782620at2"/>
<dbReference type="InterPro" id="IPR036590">
    <property type="entry name" value="SRAP-like"/>
</dbReference>
<dbReference type="GO" id="GO:0006508">
    <property type="term" value="P:proteolysis"/>
    <property type="evidence" value="ECO:0007669"/>
    <property type="project" value="UniProtKB-KW"/>
</dbReference>
<organism evidence="9 10">
    <name type="scientific">Sphingomonas oligophenolica</name>
    <dbReference type="NCBI Taxonomy" id="301154"/>
    <lineage>
        <taxon>Bacteria</taxon>
        <taxon>Pseudomonadati</taxon>
        <taxon>Pseudomonadota</taxon>
        <taxon>Alphaproteobacteria</taxon>
        <taxon>Sphingomonadales</taxon>
        <taxon>Sphingomonadaceae</taxon>
        <taxon>Sphingomonas</taxon>
    </lineage>
</organism>
<dbReference type="Pfam" id="PF02586">
    <property type="entry name" value="SRAP"/>
    <property type="match status" value="1"/>
</dbReference>
<dbReference type="Proteomes" id="UP000318413">
    <property type="component" value="Unassembled WGS sequence"/>
</dbReference>
<protein>
    <recommendedName>
        <fullName evidence="8">Abasic site processing protein</fullName>
        <ecNumber evidence="8">3.4.-.-</ecNumber>
    </recommendedName>
</protein>
<evidence type="ECO:0000256" key="8">
    <source>
        <dbReference type="RuleBase" id="RU364100"/>
    </source>
</evidence>
<keyword evidence="4 8" id="KW-0378">Hydrolase</keyword>
<keyword evidence="2 8" id="KW-0645">Protease</keyword>
<dbReference type="GO" id="GO:0003697">
    <property type="term" value="F:single-stranded DNA binding"/>
    <property type="evidence" value="ECO:0007669"/>
    <property type="project" value="InterPro"/>
</dbReference>
<evidence type="ECO:0000256" key="1">
    <source>
        <dbReference type="ARBA" id="ARBA00008136"/>
    </source>
</evidence>
<evidence type="ECO:0000256" key="4">
    <source>
        <dbReference type="ARBA" id="ARBA00022801"/>
    </source>
</evidence>
<comment type="caution">
    <text evidence="9">The sequence shown here is derived from an EMBL/GenBank/DDBJ whole genome shotgun (WGS) entry which is preliminary data.</text>
</comment>
<dbReference type="PANTHER" id="PTHR13604">
    <property type="entry name" value="DC12-RELATED"/>
    <property type="match status" value="1"/>
</dbReference>
<dbReference type="SUPFAM" id="SSF143081">
    <property type="entry name" value="BB1717-like"/>
    <property type="match status" value="1"/>
</dbReference>
<evidence type="ECO:0000313" key="9">
    <source>
        <dbReference type="EMBL" id="TPG13068.1"/>
    </source>
</evidence>
<dbReference type="GO" id="GO:0106300">
    <property type="term" value="P:protein-DNA covalent cross-linking repair"/>
    <property type="evidence" value="ECO:0007669"/>
    <property type="project" value="InterPro"/>
</dbReference>
<name>A0A502CJG7_9SPHN</name>
<keyword evidence="7" id="KW-0456">Lyase</keyword>
<keyword evidence="5" id="KW-0190">Covalent protein-DNA linkage</keyword>
<dbReference type="GO" id="GO:0008233">
    <property type="term" value="F:peptidase activity"/>
    <property type="evidence" value="ECO:0007669"/>
    <property type="project" value="UniProtKB-KW"/>
</dbReference>
<dbReference type="Gene3D" id="3.90.1680.10">
    <property type="entry name" value="SOS response associated peptidase-like"/>
    <property type="match status" value="1"/>
</dbReference>
<evidence type="ECO:0000313" key="10">
    <source>
        <dbReference type="Proteomes" id="UP000318413"/>
    </source>
</evidence>
<reference evidence="9 10" key="1">
    <citation type="journal article" date="2019" name="Environ. Microbiol.">
        <title>Species interactions and distinct microbial communities in high Arctic permafrost affected cryosols are associated with the CH4 and CO2 gas fluxes.</title>
        <authorList>
            <person name="Altshuler I."/>
            <person name="Hamel J."/>
            <person name="Turney S."/>
            <person name="Magnuson E."/>
            <person name="Levesque R."/>
            <person name="Greer C."/>
            <person name="Whyte L.G."/>
        </authorList>
    </citation>
    <scope>NUCLEOTIDE SEQUENCE [LARGE SCALE GENOMIC DNA]</scope>
    <source>
        <strain evidence="9 10">S5.1</strain>
    </source>
</reference>
<dbReference type="AlphaFoldDB" id="A0A502CJG7"/>
<evidence type="ECO:0000256" key="7">
    <source>
        <dbReference type="ARBA" id="ARBA00023239"/>
    </source>
</evidence>
<dbReference type="InterPro" id="IPR003738">
    <property type="entry name" value="SRAP"/>
</dbReference>
<dbReference type="RefSeq" id="WP_140869565.1">
    <property type="nucleotide sequence ID" value="NZ_RCZK01000004.1"/>
</dbReference>
<gene>
    <name evidence="9" type="ORF">EAH84_06535</name>
</gene>
<dbReference type="EC" id="3.4.-.-" evidence="8"/>
<keyword evidence="10" id="KW-1185">Reference proteome</keyword>
<dbReference type="EMBL" id="RCZK01000004">
    <property type="protein sequence ID" value="TPG13068.1"/>
    <property type="molecule type" value="Genomic_DNA"/>
</dbReference>
<evidence type="ECO:0000256" key="2">
    <source>
        <dbReference type="ARBA" id="ARBA00022670"/>
    </source>
</evidence>